<feature type="compositionally biased region" description="Polar residues" evidence="6">
    <location>
        <begin position="1630"/>
        <end position="1639"/>
    </location>
</feature>
<evidence type="ECO:0000313" key="8">
    <source>
        <dbReference type="EMBL" id="SBP60831.1"/>
    </source>
</evidence>
<feature type="compositionally biased region" description="Low complexity" evidence="6">
    <location>
        <begin position="764"/>
        <end position="777"/>
    </location>
</feature>
<feature type="compositionally biased region" description="Basic residues" evidence="6">
    <location>
        <begin position="680"/>
        <end position="692"/>
    </location>
</feature>
<feature type="compositionally biased region" description="Polar residues" evidence="6">
    <location>
        <begin position="424"/>
        <end position="434"/>
    </location>
</feature>
<dbReference type="GO" id="GO:0003676">
    <property type="term" value="F:nucleic acid binding"/>
    <property type="evidence" value="ECO:0007669"/>
    <property type="project" value="InterPro"/>
</dbReference>
<keyword evidence="2" id="KW-0479">Metal-binding</keyword>
<feature type="region of interest" description="Disordered" evidence="6">
    <location>
        <begin position="63"/>
        <end position="119"/>
    </location>
</feature>
<evidence type="ECO:0000259" key="7">
    <source>
        <dbReference type="PROSITE" id="PS50171"/>
    </source>
</evidence>
<dbReference type="GO" id="GO:0008270">
    <property type="term" value="F:zinc ion binding"/>
    <property type="evidence" value="ECO:0007669"/>
    <property type="project" value="UniProtKB-KW"/>
</dbReference>
<accession>A0A1A8B289</accession>
<feature type="region of interest" description="Disordered" evidence="6">
    <location>
        <begin position="1317"/>
        <end position="1648"/>
    </location>
</feature>
<feature type="compositionally biased region" description="Polar residues" evidence="6">
    <location>
        <begin position="443"/>
        <end position="455"/>
    </location>
</feature>
<feature type="compositionally biased region" description="Basic and acidic residues" evidence="6">
    <location>
        <begin position="1362"/>
        <end position="1379"/>
    </location>
</feature>
<feature type="compositionally biased region" description="Polar residues" evidence="6">
    <location>
        <begin position="793"/>
        <end position="802"/>
    </location>
</feature>
<name>A0A1A8B289_NOTFU</name>
<evidence type="ECO:0000256" key="2">
    <source>
        <dbReference type="ARBA" id="ARBA00022723"/>
    </source>
</evidence>
<feature type="compositionally biased region" description="Basic and acidic residues" evidence="6">
    <location>
        <begin position="698"/>
        <end position="710"/>
    </location>
</feature>
<evidence type="ECO:0000256" key="1">
    <source>
        <dbReference type="ARBA" id="ARBA00004123"/>
    </source>
</evidence>
<keyword evidence="4" id="KW-0862">Zinc</keyword>
<feature type="region of interest" description="Disordered" evidence="6">
    <location>
        <begin position="211"/>
        <end position="247"/>
    </location>
</feature>
<reference evidence="8" key="1">
    <citation type="submission" date="2016-05" db="EMBL/GenBank/DDBJ databases">
        <authorList>
            <person name="Lavstsen T."/>
            <person name="Jespersen J.S."/>
        </authorList>
    </citation>
    <scope>NUCLEOTIDE SEQUENCE</scope>
    <source>
        <tissue evidence="8">Brain</tissue>
    </source>
</reference>
<keyword evidence="3" id="KW-0863">Zinc-finger</keyword>
<dbReference type="InterPro" id="IPR000690">
    <property type="entry name" value="Matrin/U1-C_Znf_C2H2"/>
</dbReference>
<feature type="compositionally biased region" description="Polar residues" evidence="6">
    <location>
        <begin position="230"/>
        <end position="247"/>
    </location>
</feature>
<sequence length="1701" mass="188875">MSEAPLAQKNNVPTVGGATTLLKQTLLGFLPSPPASLAFSLLDLLQMNTMPFVLGKQRFSQGQYGLSSGRTKKDTLKRSPLLGSGSSSGSSGSTSVSLESGKVTPARLSPPLRYRTGMKEATLDDDIESVLDLNISEGKKPVNQSVLSTRTLRDGFHPLKPEMVTSASQGAFNSDNSLAWLQICKTTPTRDSSLDWLQICKIPMNDNPPESCPSSTHLSHDNRWLEPSSEVKNNTDLRTMSPEPSQSMYTPELAAKINQRFGVEKDDLDSLLSYHEDQITGESLPLILQQACIQREKCPTVQSDPNSPEPPPTAGVSVVDRLGSFVGADTFQDGIPAAGLEPSEGVCIRPSVDAGETEGDIGGEDNRVGRRTVVMFGTSMSSSLSRGPSEGTIQVRISRPGPSCDLQGFVVPPACDPAKPHQIQPIQDSPTHLTFPSLPEQDTGVTSEASKNTGLPETPKAQPSPLHGPGPSGIEHKSSSDERCTEIHSKGLQVTQRIKSQTQQHLKVPKSIIVLPPQVKPAEPTKTDLARSTISASPALPQLTSSVNSTDAQKQSPSTKVPPPFVVEDYSGVMPRRFPHTCSLCHLRTFHMKDWLSHQKTRQHHDCCKELLKRYPSWDRTELPVTSFPGRNAKLAATTSDKTCRYPRCKSRSRSRSPCRYRRLRCRRSRSRSRSLDRRRSARHRSRPRSRNRGSSYRRGEKPSSPRRLQENPSNRDSLKPRGLSSVEKQPEITAVDSASDVEIVGEILPPVLAIKSDEVWSASSTAAPSSPSSSVVRRSKSLEVKSSHQKRNAGSSGTLQEGQRRAELRSYSPDPVTSLTVGEQMEIHLQRRNLMCSNLTNFHSTKLQNKLLLVGNLPVFHHNHYTEANVADLLRPFGFHYSDQSIFVLPTLRMAFVVMPSITELRKFYIKNQKEFTFKGSKLILEIIHCKIFTSPFQFYKSLMKLMNFDVTNDGSSVVFIQNISSQEAKDLRENSKKMGSVKNYMPLLNKVFIEFTSIYDADGLGVWYSRLNRGLDHRVFRLKAPQGSATSSRQRRGENSSAHINDYVARALMLTTNTQDVPHGSSPPFWVTMTTAPYMFPTAAPCFIIPDFLTVNQISDITEAEPRASVFSTIMLTGLPEENYTHEGIADLVSGCFPEKNRPFQSFNLIVLTMQRRAFLYFNTWEACRCFVLNYLTNPVSLRGCVPRPAIHFVLQDMHPGLDEVTVYSNLIKWCNAHPPVLDTLEDRLLCVDVSDTSMSLVMKVTEMVASVAPFLNYLALADKIYIEMVKSNDAEKVEEVFSTARLSRPETWRNVLHVESPMTRKRLQGLHTAVGAEPPEAPGPLAVSSGSTDPVSEQSYETLKETSNPVTHPSALDLPEQKPEKLVKQMEVDDTTRNQTQEAGPETSECQLKTSSSKIDEQSNKPERKYETRANYSKTEEDMTPGGSGRRQSTRTLNKQEKALNPDVDKAGTNKPVTPMSTRGRKAKTEAENEKTQEDGTILTMTRTKPTREQSPRREETTSAEEEGTAEVQPSQKPKRGRPKKQSAAVKENVSLPSKAALVSEDQMLDHPEDKETAAADDEVVVKDGGDATASENQTCSLHHEVRKEPDKREDETLRSSKRHHEEETGSGGEVEQLLGPVAKQPCSDSDVSKPQPSDPDESLGRRFVERKLGFFCSLCSVFYVDKSKMEDQHCCSRGHYNNLKKYYQKLQQLPPRT</sequence>
<feature type="compositionally biased region" description="Basic and acidic residues" evidence="6">
    <location>
        <begin position="1493"/>
        <end position="1504"/>
    </location>
</feature>
<dbReference type="PROSITE" id="PS50171">
    <property type="entry name" value="ZF_MATRIN"/>
    <property type="match status" value="1"/>
</dbReference>
<gene>
    <name evidence="8" type="primary">Nfu_g_1_009520</name>
</gene>
<feature type="compositionally biased region" description="Basic and acidic residues" evidence="6">
    <location>
        <begin position="474"/>
        <end position="485"/>
    </location>
</feature>
<feature type="compositionally biased region" description="Low complexity" evidence="6">
    <location>
        <begin position="1317"/>
        <end position="1330"/>
    </location>
</feature>
<reference evidence="8" key="2">
    <citation type="submission" date="2016-06" db="EMBL/GenBank/DDBJ databases">
        <title>The genome of a short-lived fish provides insights into sex chromosome evolution and the genetic control of aging.</title>
        <authorList>
            <person name="Reichwald K."/>
            <person name="Felder M."/>
            <person name="Petzold A."/>
            <person name="Koch P."/>
            <person name="Groth M."/>
            <person name="Platzer M."/>
        </authorList>
    </citation>
    <scope>NUCLEOTIDE SEQUENCE</scope>
    <source>
        <tissue evidence="8">Brain</tissue>
    </source>
</reference>
<feature type="compositionally biased region" description="Polar residues" evidence="6">
    <location>
        <begin position="530"/>
        <end position="559"/>
    </location>
</feature>
<feature type="compositionally biased region" description="Basic and acidic residues" evidence="6">
    <location>
        <begin position="1470"/>
        <end position="1481"/>
    </location>
</feature>
<evidence type="ECO:0000256" key="5">
    <source>
        <dbReference type="ARBA" id="ARBA00023242"/>
    </source>
</evidence>
<feature type="compositionally biased region" description="Basic and acidic residues" evidence="6">
    <location>
        <begin position="1551"/>
        <end position="1573"/>
    </location>
</feature>
<feature type="compositionally biased region" description="Polar residues" evidence="6">
    <location>
        <begin position="1380"/>
        <end position="1400"/>
    </location>
</feature>
<evidence type="ECO:0000256" key="3">
    <source>
        <dbReference type="ARBA" id="ARBA00022771"/>
    </source>
</evidence>
<evidence type="ECO:0000256" key="4">
    <source>
        <dbReference type="ARBA" id="ARBA00022833"/>
    </source>
</evidence>
<dbReference type="EMBL" id="HADY01022346">
    <property type="protein sequence ID" value="SBP60831.1"/>
    <property type="molecule type" value="Transcribed_RNA"/>
</dbReference>
<feature type="compositionally biased region" description="Basic and acidic residues" evidence="6">
    <location>
        <begin position="1441"/>
        <end position="1455"/>
    </location>
</feature>
<feature type="region of interest" description="Disordered" evidence="6">
    <location>
        <begin position="410"/>
        <end position="485"/>
    </location>
</feature>
<feature type="domain" description="Matrin-type" evidence="7">
    <location>
        <begin position="1658"/>
        <end position="1689"/>
    </location>
</feature>
<comment type="subcellular location">
    <subcellularLocation>
        <location evidence="1">Nucleus</location>
    </subcellularLocation>
</comment>
<organism evidence="8">
    <name type="scientific">Nothobranchius furzeri</name>
    <name type="common">Turquoise killifish</name>
    <dbReference type="NCBI Taxonomy" id="105023"/>
    <lineage>
        <taxon>Eukaryota</taxon>
        <taxon>Metazoa</taxon>
        <taxon>Chordata</taxon>
        <taxon>Craniata</taxon>
        <taxon>Vertebrata</taxon>
        <taxon>Euteleostomi</taxon>
        <taxon>Actinopterygii</taxon>
        <taxon>Neopterygii</taxon>
        <taxon>Teleostei</taxon>
        <taxon>Neoteleostei</taxon>
        <taxon>Acanthomorphata</taxon>
        <taxon>Ovalentaria</taxon>
        <taxon>Atherinomorphae</taxon>
        <taxon>Cyprinodontiformes</taxon>
        <taxon>Nothobranchiidae</taxon>
        <taxon>Nothobranchius</taxon>
    </lineage>
</organism>
<dbReference type="GO" id="GO:0005634">
    <property type="term" value="C:nucleus"/>
    <property type="evidence" value="ECO:0007669"/>
    <property type="project" value="UniProtKB-SubCell"/>
</dbReference>
<feature type="region of interest" description="Disordered" evidence="6">
    <location>
        <begin position="764"/>
        <end position="816"/>
    </location>
</feature>
<feature type="compositionally biased region" description="Low complexity" evidence="6">
    <location>
        <begin position="79"/>
        <end position="101"/>
    </location>
</feature>
<evidence type="ECO:0000256" key="6">
    <source>
        <dbReference type="SAM" id="MobiDB-lite"/>
    </source>
</evidence>
<protein>
    <recommendedName>
        <fullName evidence="7">Matrin-type domain-containing protein</fullName>
    </recommendedName>
</protein>
<feature type="compositionally biased region" description="Basic and acidic residues" evidence="6">
    <location>
        <begin position="1401"/>
        <end position="1415"/>
    </location>
</feature>
<feature type="compositionally biased region" description="Polar residues" evidence="6">
    <location>
        <begin position="1331"/>
        <end position="1354"/>
    </location>
</feature>
<feature type="region of interest" description="Disordered" evidence="6">
    <location>
        <begin position="665"/>
        <end position="732"/>
    </location>
</feature>
<keyword evidence="5" id="KW-0539">Nucleus</keyword>
<proteinExistence type="predicted"/>
<feature type="region of interest" description="Disordered" evidence="6">
    <location>
        <begin position="522"/>
        <end position="563"/>
    </location>
</feature>
<feature type="compositionally biased region" description="Basic and acidic residues" evidence="6">
    <location>
        <begin position="1585"/>
        <end position="1611"/>
    </location>
</feature>